<evidence type="ECO:0000313" key="12">
    <source>
        <dbReference type="EMBL" id="KEA62110.1"/>
    </source>
</evidence>
<evidence type="ECO:0000256" key="10">
    <source>
        <dbReference type="ARBA" id="ARBA00030775"/>
    </source>
</evidence>
<dbReference type="InterPro" id="IPR045584">
    <property type="entry name" value="Pilin-like"/>
</dbReference>
<dbReference type="GO" id="GO:0015627">
    <property type="term" value="C:type II protein secretion system complex"/>
    <property type="evidence" value="ECO:0007669"/>
    <property type="project" value="InterPro"/>
</dbReference>
<evidence type="ECO:0000256" key="3">
    <source>
        <dbReference type="ARBA" id="ARBA00022475"/>
    </source>
</evidence>
<evidence type="ECO:0000313" key="13">
    <source>
        <dbReference type="Proteomes" id="UP000028252"/>
    </source>
</evidence>
<dbReference type="eggNOG" id="COG4970">
    <property type="taxonomic scope" value="Bacteria"/>
</dbReference>
<evidence type="ECO:0000256" key="6">
    <source>
        <dbReference type="ARBA" id="ARBA00022692"/>
    </source>
</evidence>
<dbReference type="GO" id="GO:0005886">
    <property type="term" value="C:plasma membrane"/>
    <property type="evidence" value="ECO:0007669"/>
    <property type="project" value="UniProtKB-SubCell"/>
</dbReference>
<protein>
    <recommendedName>
        <fullName evidence="2">Type II secretion system protein H</fullName>
    </recommendedName>
    <alternativeName>
        <fullName evidence="10">General secretion pathway protein H</fullName>
    </alternativeName>
</protein>
<keyword evidence="3" id="KW-1003">Cell membrane</keyword>
<organism evidence="12 13">
    <name type="scientific">Marinobacterium lacunae</name>
    <dbReference type="NCBI Taxonomy" id="1232683"/>
    <lineage>
        <taxon>Bacteria</taxon>
        <taxon>Pseudomonadati</taxon>
        <taxon>Pseudomonadota</taxon>
        <taxon>Gammaproteobacteria</taxon>
        <taxon>Oceanospirillales</taxon>
        <taxon>Oceanospirillaceae</taxon>
        <taxon>Marinobacterium</taxon>
    </lineage>
</organism>
<keyword evidence="4" id="KW-0488">Methylation</keyword>
<gene>
    <name evidence="12" type="ORF">ADIMK_3771</name>
</gene>
<dbReference type="GO" id="GO:0015628">
    <property type="term" value="P:protein secretion by the type II secretion system"/>
    <property type="evidence" value="ECO:0007669"/>
    <property type="project" value="InterPro"/>
</dbReference>
<keyword evidence="7" id="KW-1133">Transmembrane helix</keyword>
<dbReference type="EMBL" id="JMQN01000057">
    <property type="protein sequence ID" value="KEA62110.1"/>
    <property type="molecule type" value="Genomic_DNA"/>
</dbReference>
<keyword evidence="8" id="KW-0472">Membrane</keyword>
<name>A0A081FUA5_9GAMM</name>
<dbReference type="Proteomes" id="UP000028252">
    <property type="component" value="Unassembled WGS sequence"/>
</dbReference>
<evidence type="ECO:0000256" key="9">
    <source>
        <dbReference type="ARBA" id="ARBA00025772"/>
    </source>
</evidence>
<comment type="similarity">
    <text evidence="9">Belongs to the GSP H family.</text>
</comment>
<comment type="caution">
    <text evidence="12">The sequence shown here is derived from an EMBL/GenBank/DDBJ whole genome shotgun (WGS) entry which is preliminary data.</text>
</comment>
<keyword evidence="6" id="KW-0812">Transmembrane</keyword>
<accession>A0A081FUA5</accession>
<evidence type="ECO:0000256" key="8">
    <source>
        <dbReference type="ARBA" id="ARBA00023136"/>
    </source>
</evidence>
<dbReference type="STRING" id="1232683.ADIMK_3771"/>
<dbReference type="AlphaFoldDB" id="A0A081FUA5"/>
<keyword evidence="13" id="KW-1185">Reference proteome</keyword>
<comment type="subcellular location">
    <subcellularLocation>
        <location evidence="1">Cell inner membrane</location>
        <topology evidence="1">Single-pass membrane protein</topology>
    </subcellularLocation>
</comment>
<feature type="domain" description="General secretion pathway GspH" evidence="11">
    <location>
        <begin position="37"/>
        <end position="137"/>
    </location>
</feature>
<dbReference type="SUPFAM" id="SSF54523">
    <property type="entry name" value="Pili subunits"/>
    <property type="match status" value="1"/>
</dbReference>
<dbReference type="Pfam" id="PF12019">
    <property type="entry name" value="GspH"/>
    <property type="match status" value="1"/>
</dbReference>
<dbReference type="InterPro" id="IPR022346">
    <property type="entry name" value="T2SS_GspH"/>
</dbReference>
<sequence>MTLLELLVVLVIASLMLALVAPNIGNVMPGSELKAFARQSAALLRELRSEAVSQSRIRDLQVDVENRVFVSDGKARASWPEGVDVRLTENALPSQWKDPFVDQPRLQFYPDGSSNGGELALSAPEHVQAEYRLSIDSLTGEVRIDTDG</sequence>
<dbReference type="PATRIC" id="fig|1232683.4.peg.3712"/>
<evidence type="ECO:0000256" key="7">
    <source>
        <dbReference type="ARBA" id="ARBA00022989"/>
    </source>
</evidence>
<evidence type="ECO:0000256" key="5">
    <source>
        <dbReference type="ARBA" id="ARBA00022519"/>
    </source>
</evidence>
<proteinExistence type="inferred from homology"/>
<evidence type="ECO:0000259" key="11">
    <source>
        <dbReference type="Pfam" id="PF12019"/>
    </source>
</evidence>
<evidence type="ECO:0000256" key="1">
    <source>
        <dbReference type="ARBA" id="ARBA00004377"/>
    </source>
</evidence>
<evidence type="ECO:0000256" key="4">
    <source>
        <dbReference type="ARBA" id="ARBA00022481"/>
    </source>
</evidence>
<keyword evidence="5" id="KW-0997">Cell inner membrane</keyword>
<reference evidence="12 13" key="1">
    <citation type="submission" date="2014-04" db="EMBL/GenBank/DDBJ databases">
        <title>Marinobacterium kochiensis sp. nov., isolated from sediment sample collected from Kochi backwaters in Kerala, India.</title>
        <authorList>
            <person name="Singh A."/>
            <person name="Pinnaka A.K."/>
        </authorList>
    </citation>
    <scope>NUCLEOTIDE SEQUENCE [LARGE SCALE GENOMIC DNA]</scope>
    <source>
        <strain evidence="12 13">AK27</strain>
    </source>
</reference>
<evidence type="ECO:0000256" key="2">
    <source>
        <dbReference type="ARBA" id="ARBA00021549"/>
    </source>
</evidence>